<dbReference type="Proteomes" id="UP000326582">
    <property type="component" value="Chromosome 4"/>
</dbReference>
<accession>A0ACD0WLX1</accession>
<name>A0ACD0WLX1_CLALS</name>
<reference evidence="2" key="1">
    <citation type="journal article" date="2019" name="MBio">
        <title>Comparative genomics for the elucidation of multidrug resistance (MDR) in Candida lusitaniae.</title>
        <authorList>
            <person name="Kannan A."/>
            <person name="Asner S.A."/>
            <person name="Trachsel E."/>
            <person name="Kelly S."/>
            <person name="Parker J."/>
            <person name="Sanglard D."/>
        </authorList>
    </citation>
    <scope>NUCLEOTIDE SEQUENCE [LARGE SCALE GENOMIC DNA]</scope>
    <source>
        <strain evidence="2">P1</strain>
    </source>
</reference>
<evidence type="ECO:0000313" key="2">
    <source>
        <dbReference type="Proteomes" id="UP000326582"/>
    </source>
</evidence>
<organism evidence="1 2">
    <name type="scientific">Clavispora lusitaniae</name>
    <name type="common">Candida lusitaniae</name>
    <dbReference type="NCBI Taxonomy" id="36911"/>
    <lineage>
        <taxon>Eukaryota</taxon>
        <taxon>Fungi</taxon>
        <taxon>Dikarya</taxon>
        <taxon>Ascomycota</taxon>
        <taxon>Saccharomycotina</taxon>
        <taxon>Pichiomycetes</taxon>
        <taxon>Metschnikowiaceae</taxon>
        <taxon>Clavispora</taxon>
    </lineage>
</organism>
<proteinExistence type="predicted"/>
<dbReference type="EMBL" id="CP038487">
    <property type="protein sequence ID" value="QFZ28563.1"/>
    <property type="molecule type" value="Genomic_DNA"/>
</dbReference>
<evidence type="ECO:0000313" key="1">
    <source>
        <dbReference type="EMBL" id="QFZ28563.1"/>
    </source>
</evidence>
<protein>
    <submittedName>
        <fullName evidence="1">Phosphatidylglycerol phospholipase C</fullName>
    </submittedName>
</protein>
<gene>
    <name evidence="1" type="ORF">EJF14_40606</name>
</gene>
<keyword evidence="2" id="KW-1185">Reference proteome</keyword>
<sequence length="379" mass="44977">MTKCSECLVIGHRGFKAKYTENTIHGFEKCFETGATMFETDVWTTKDDVLVISHDVNTNRIFCDENGNETNYNILESYYDEIKDLRTIESGERMLTFKGLLRWFLEYVQSHGGDSISEHRIMLDIKNANPPRILQLIVAAIIDVHNDLAWWFSRIQFGIWHLRFIKYLNQDPYFQEVFAGVASAQEYRHFDIIHISIDWHDSMTYMAYNEYIDSLQNDRFKFKITAISLIYITTWSTDFVTKFMPILKKENLKLYSWTVNTLAQLEYFSRIARSFQVREYGIITDSPDKMIDYLEDVEHEIAKESAETKPLIDPKQPNLPFKFKFSHFLFRGFLMWIGFKGMECSQKNFESTVDPTQLMIIPRKWFMKFFAYLQHRGIF</sequence>